<dbReference type="Pfam" id="PF12849">
    <property type="entry name" value="PBP_like_2"/>
    <property type="match status" value="1"/>
</dbReference>
<organism evidence="7 8">
    <name type="scientific">Corynebacterium breve</name>
    <dbReference type="NCBI Taxonomy" id="3049799"/>
    <lineage>
        <taxon>Bacteria</taxon>
        <taxon>Bacillati</taxon>
        <taxon>Actinomycetota</taxon>
        <taxon>Actinomycetes</taxon>
        <taxon>Mycobacteriales</taxon>
        <taxon>Corynebacteriaceae</taxon>
        <taxon>Corynebacterium</taxon>
    </lineage>
</organism>
<reference evidence="7 8" key="1">
    <citation type="submission" date="2023-05" db="EMBL/GenBank/DDBJ databases">
        <title>Corynebacterium suedekumii sp. nov. and Corynebacterium breve sp. nov. isolated from raw cow's milk.</title>
        <authorList>
            <person name="Baer M.K."/>
            <person name="Mehl L."/>
            <person name="Hellmuth R."/>
            <person name="Marke G."/>
            <person name="Lipski A."/>
        </authorList>
    </citation>
    <scope>NUCLEOTIDE SEQUENCE [LARGE SCALE GENOMIC DNA]</scope>
    <source>
        <strain evidence="7 8">R4</strain>
    </source>
</reference>
<dbReference type="PANTHER" id="PTHR42996">
    <property type="entry name" value="PHOSPHATE-BINDING PROTEIN PSTS"/>
    <property type="match status" value="1"/>
</dbReference>
<dbReference type="CDD" id="cd13565">
    <property type="entry name" value="PBP2_PstS"/>
    <property type="match status" value="1"/>
</dbReference>
<proteinExistence type="inferred from homology"/>
<feature type="signal peptide" evidence="5">
    <location>
        <begin position="1"/>
        <end position="24"/>
    </location>
</feature>
<comment type="similarity">
    <text evidence="1 4">Belongs to the PstS family.</text>
</comment>
<feature type="chain" id="PRO_5046566321" description="Phosphate-binding protein" evidence="5">
    <location>
        <begin position="25"/>
        <end position="373"/>
    </location>
</feature>
<dbReference type="EMBL" id="CP126969">
    <property type="protein sequence ID" value="WIM67305.1"/>
    <property type="molecule type" value="Genomic_DNA"/>
</dbReference>
<dbReference type="PIRSF" id="PIRSF002756">
    <property type="entry name" value="PstS"/>
    <property type="match status" value="1"/>
</dbReference>
<evidence type="ECO:0000313" key="7">
    <source>
        <dbReference type="EMBL" id="WIM67305.1"/>
    </source>
</evidence>
<keyword evidence="8" id="KW-1185">Reference proteome</keyword>
<keyword evidence="5" id="KW-0732">Signal</keyword>
<keyword evidence="2 4" id="KW-0813">Transport</keyword>
<dbReference type="Gene3D" id="3.40.190.10">
    <property type="entry name" value="Periplasmic binding protein-like II"/>
    <property type="match status" value="2"/>
</dbReference>
<dbReference type="InterPro" id="IPR024370">
    <property type="entry name" value="PBP_domain"/>
</dbReference>
<accession>A0ABY8VCA4</accession>
<evidence type="ECO:0000256" key="4">
    <source>
        <dbReference type="PIRNR" id="PIRNR002756"/>
    </source>
</evidence>
<dbReference type="Proteomes" id="UP001225598">
    <property type="component" value="Chromosome"/>
</dbReference>
<feature type="domain" description="PBP" evidence="6">
    <location>
        <begin position="49"/>
        <end position="342"/>
    </location>
</feature>
<evidence type="ECO:0000256" key="3">
    <source>
        <dbReference type="ARBA" id="ARBA00022592"/>
    </source>
</evidence>
<evidence type="ECO:0000256" key="1">
    <source>
        <dbReference type="ARBA" id="ARBA00008725"/>
    </source>
</evidence>
<dbReference type="PROSITE" id="PS51257">
    <property type="entry name" value="PROKAR_LIPOPROTEIN"/>
    <property type="match status" value="1"/>
</dbReference>
<dbReference type="RefSeq" id="WP_284824308.1">
    <property type="nucleotide sequence ID" value="NZ_CP126969.1"/>
</dbReference>
<sequence length="373" mass="38939">MIRNFKRSFAILGVVAATSATLVACGDSGNEEGTTTEGGDNGAVATDGLSGTAGELVGEGASSQKNAMEFFGQQYSANVDGASLAYTSSGSGSGRKNFIAGQVDFAGSDSPLSDDQVEPAKERCEGNDAWHLPFVIGPVAIAYNLEGVDEINLSVDSVVKIFKGEITNWNDEQIASENEGVELPDQEIGVVYRSDESGTSDNFQKFLAAASEGAWETEGQQFPREVGEGAEGSGGVSTQVSNVPGGITYVEAGYADQQGLGIANIDFGAGPTELSKETVGAALDALEFTSEGHDMVVDADALFSQNQEGSYPLILTTYEIVCSAGYDEETKNQVKDFLSVALDSQNETLEGLGFIPVEGTHAERLKEAVDAIA</sequence>
<evidence type="ECO:0000259" key="6">
    <source>
        <dbReference type="Pfam" id="PF12849"/>
    </source>
</evidence>
<dbReference type="NCBIfam" id="TIGR00975">
    <property type="entry name" value="3a0107s03"/>
    <property type="match status" value="1"/>
</dbReference>
<dbReference type="SUPFAM" id="SSF53850">
    <property type="entry name" value="Periplasmic binding protein-like II"/>
    <property type="match status" value="1"/>
</dbReference>
<evidence type="ECO:0000256" key="2">
    <source>
        <dbReference type="ARBA" id="ARBA00022448"/>
    </source>
</evidence>
<gene>
    <name evidence="7" type="primary">pstS</name>
    <name evidence="7" type="ORF">QP027_09355</name>
</gene>
<keyword evidence="3 4" id="KW-0592">Phosphate transport</keyword>
<dbReference type="PANTHER" id="PTHR42996:SF1">
    <property type="entry name" value="PHOSPHATE-BINDING PROTEIN PSTS"/>
    <property type="match status" value="1"/>
</dbReference>
<protein>
    <recommendedName>
        <fullName evidence="4">Phosphate-binding protein</fullName>
    </recommendedName>
</protein>
<evidence type="ECO:0000313" key="8">
    <source>
        <dbReference type="Proteomes" id="UP001225598"/>
    </source>
</evidence>
<dbReference type="InterPro" id="IPR005673">
    <property type="entry name" value="ABC_phos-bd_PstS"/>
</dbReference>
<name>A0ABY8VCA4_9CORY</name>
<dbReference type="InterPro" id="IPR050962">
    <property type="entry name" value="Phosphate-bind_PstS"/>
</dbReference>
<evidence type="ECO:0000256" key="5">
    <source>
        <dbReference type="SAM" id="SignalP"/>
    </source>
</evidence>